<organism evidence="9">
    <name type="scientific">Longilinea arvoryzae</name>
    <dbReference type="NCBI Taxonomy" id="360412"/>
    <lineage>
        <taxon>Bacteria</taxon>
        <taxon>Bacillati</taxon>
        <taxon>Chloroflexota</taxon>
        <taxon>Anaerolineae</taxon>
        <taxon>Anaerolineales</taxon>
        <taxon>Anaerolineaceae</taxon>
        <taxon>Longilinea</taxon>
    </lineage>
</organism>
<keyword evidence="5 6" id="KW-0413">Isomerase</keyword>
<evidence type="ECO:0000256" key="3">
    <source>
        <dbReference type="ARBA" id="ARBA00013194"/>
    </source>
</evidence>
<feature type="domain" description="PPIase FKBP-type" evidence="8">
    <location>
        <begin position="212"/>
        <end position="302"/>
    </location>
</feature>
<dbReference type="InterPro" id="IPR046357">
    <property type="entry name" value="PPIase_dom_sf"/>
</dbReference>
<protein>
    <recommendedName>
        <fullName evidence="3 6">peptidylprolyl isomerase</fullName>
        <ecNumber evidence="3 6">5.2.1.8</ecNumber>
    </recommendedName>
</protein>
<evidence type="ECO:0000256" key="4">
    <source>
        <dbReference type="ARBA" id="ARBA00023110"/>
    </source>
</evidence>
<dbReference type="Proteomes" id="UP000055060">
    <property type="component" value="Unassembled WGS sequence"/>
</dbReference>
<proteinExistence type="inferred from homology"/>
<gene>
    <name evidence="9" type="ORF">LARV_00610</name>
</gene>
<evidence type="ECO:0000313" key="10">
    <source>
        <dbReference type="Proteomes" id="UP000055060"/>
    </source>
</evidence>
<evidence type="ECO:0000256" key="2">
    <source>
        <dbReference type="ARBA" id="ARBA00006577"/>
    </source>
</evidence>
<dbReference type="RefSeq" id="WP_172797770.1">
    <property type="nucleotide sequence ID" value="NZ_DF967972.1"/>
</dbReference>
<evidence type="ECO:0000256" key="5">
    <source>
        <dbReference type="ARBA" id="ARBA00023235"/>
    </source>
</evidence>
<dbReference type="Gene3D" id="3.10.50.40">
    <property type="match status" value="3"/>
</dbReference>
<comment type="catalytic activity">
    <reaction evidence="1 6">
        <text>[protein]-peptidylproline (omega=180) = [protein]-peptidylproline (omega=0)</text>
        <dbReference type="Rhea" id="RHEA:16237"/>
        <dbReference type="Rhea" id="RHEA-COMP:10747"/>
        <dbReference type="Rhea" id="RHEA-COMP:10748"/>
        <dbReference type="ChEBI" id="CHEBI:83833"/>
        <dbReference type="ChEBI" id="CHEBI:83834"/>
        <dbReference type="EC" id="5.2.1.8"/>
    </reaction>
</comment>
<dbReference type="STRING" id="360412.LARV_00610"/>
<dbReference type="InterPro" id="IPR001179">
    <property type="entry name" value="PPIase_FKBP_dom"/>
</dbReference>
<dbReference type="PROSITE" id="PS50059">
    <property type="entry name" value="FKBP_PPIASE"/>
    <property type="match status" value="3"/>
</dbReference>
<dbReference type="EC" id="5.2.1.8" evidence="3 6"/>
<evidence type="ECO:0000259" key="8">
    <source>
        <dbReference type="PROSITE" id="PS50059"/>
    </source>
</evidence>
<keyword evidence="7" id="KW-0732">Signal</keyword>
<keyword evidence="10" id="KW-1185">Reference proteome</keyword>
<dbReference type="GO" id="GO:0003755">
    <property type="term" value="F:peptidyl-prolyl cis-trans isomerase activity"/>
    <property type="evidence" value="ECO:0007669"/>
    <property type="project" value="UniProtKB-KW"/>
</dbReference>
<accession>A0A0S7BEN0</accession>
<keyword evidence="4 6" id="KW-0697">Rotamase</keyword>
<evidence type="ECO:0000256" key="6">
    <source>
        <dbReference type="PROSITE-ProRule" id="PRU00277"/>
    </source>
</evidence>
<dbReference type="EMBL" id="DF967972">
    <property type="protein sequence ID" value="GAP12870.1"/>
    <property type="molecule type" value="Genomic_DNA"/>
</dbReference>
<sequence>MKSNKKGLSLALALAALTILSLVLAGCQSSSSATATATPAVTATAAPTEAATAAPTQEPIVLKGATTTDSGLQYLEEVAGTGAKPQAGELITMNYIATLPDGTELGNTYTDGKSVTVLWGKGLLLPGWEEGIGLMKVGTKAKMVLPPDLAYGESGYGSFIPANSQIVLEVELVSTEKPPEPTAVTDDKLTTSSTGLKYYDLAVGDGEEAIKGASVTTHYTLWVKTDTGYDYIDSSLNDSPLDFTVGLLDTVFKGWDEGVTGMKVGGKRYLVIPPDLGMGDQANGIIPANSTLVMEIQLTKVVLPQVMTPVDSKDYTITATGLKYYDIVTGTGAAAETGKTLVVNYTGWLEDGTQFDSSYTSGSTFSFQLGAGKVISGWEEGLVGMKVGGKRQLVIPASLGYGDSAVGSIPANSTLIFEVELVDVQDTK</sequence>
<feature type="domain" description="PPIase FKBP-type" evidence="8">
    <location>
        <begin position="338"/>
        <end position="425"/>
    </location>
</feature>
<feature type="signal peptide" evidence="7">
    <location>
        <begin position="1"/>
        <end position="25"/>
    </location>
</feature>
<dbReference type="PROSITE" id="PS51257">
    <property type="entry name" value="PROKAR_LIPOPROTEIN"/>
    <property type="match status" value="1"/>
</dbReference>
<name>A0A0S7BEN0_9CHLR</name>
<feature type="domain" description="PPIase FKBP-type" evidence="8">
    <location>
        <begin position="88"/>
        <end position="176"/>
    </location>
</feature>
<dbReference type="SUPFAM" id="SSF54534">
    <property type="entry name" value="FKBP-like"/>
    <property type="match status" value="3"/>
</dbReference>
<dbReference type="AlphaFoldDB" id="A0A0S7BEN0"/>
<dbReference type="FunFam" id="3.10.50.40:FF:000006">
    <property type="entry name" value="Peptidyl-prolyl cis-trans isomerase"/>
    <property type="match status" value="1"/>
</dbReference>
<reference evidence="9" key="1">
    <citation type="submission" date="2015-07" db="EMBL/GenBank/DDBJ databases">
        <title>Draft Genome Sequences of Anaerolinea thermolimosa IMO-1, Bellilinea caldifistulae GOMI-1, Leptolinea tardivitalis YMTK-2, Levilinea saccharolytica KIBI-1,Longilinea arvoryzae KOME-1, Previously Described as Members of the Anaerolineaceae (Chloroflexi).</title>
        <authorList>
            <person name="Sekiguchi Y."/>
            <person name="Ohashi A."/>
            <person name="Matsuura N."/>
            <person name="Tourlousse M.D."/>
        </authorList>
    </citation>
    <scope>NUCLEOTIDE SEQUENCE [LARGE SCALE GENOMIC DNA]</scope>
    <source>
        <strain evidence="9">KOME-1</strain>
    </source>
</reference>
<evidence type="ECO:0000256" key="7">
    <source>
        <dbReference type="SAM" id="SignalP"/>
    </source>
</evidence>
<feature type="chain" id="PRO_5006632899" description="peptidylprolyl isomerase" evidence="7">
    <location>
        <begin position="26"/>
        <end position="428"/>
    </location>
</feature>
<dbReference type="PANTHER" id="PTHR43811">
    <property type="entry name" value="FKBP-TYPE PEPTIDYL-PROLYL CIS-TRANS ISOMERASE FKPA"/>
    <property type="match status" value="1"/>
</dbReference>
<dbReference type="Pfam" id="PF00254">
    <property type="entry name" value="FKBP_C"/>
    <property type="match status" value="3"/>
</dbReference>
<dbReference type="PANTHER" id="PTHR43811:SF19">
    <property type="entry name" value="39 KDA FK506-BINDING NUCLEAR PROTEIN"/>
    <property type="match status" value="1"/>
</dbReference>
<comment type="similarity">
    <text evidence="2">Belongs to the FKBP-type PPIase family.</text>
</comment>
<evidence type="ECO:0000313" key="9">
    <source>
        <dbReference type="EMBL" id="GAP12870.1"/>
    </source>
</evidence>
<evidence type="ECO:0000256" key="1">
    <source>
        <dbReference type="ARBA" id="ARBA00000971"/>
    </source>
</evidence>